<evidence type="ECO:0000256" key="1">
    <source>
        <dbReference type="ARBA" id="ARBA00022723"/>
    </source>
</evidence>
<keyword evidence="3" id="KW-0411">Iron-sulfur</keyword>
<keyword evidence="6" id="KW-1185">Reference proteome</keyword>
<dbReference type="InterPro" id="IPR040086">
    <property type="entry name" value="MJ0683-like"/>
</dbReference>
<evidence type="ECO:0000313" key="6">
    <source>
        <dbReference type="Proteomes" id="UP000610846"/>
    </source>
</evidence>
<comment type="caution">
    <text evidence="5">The sequence shown here is derived from an EMBL/GenBank/DDBJ whole genome shotgun (WGS) entry which is preliminary data.</text>
</comment>
<dbReference type="InterPro" id="IPR036844">
    <property type="entry name" value="Hint_dom_sf"/>
</dbReference>
<gene>
    <name evidence="5" type="ORF">IF651_02320</name>
</gene>
<feature type="domain" description="Hint" evidence="4">
    <location>
        <begin position="72"/>
        <end position="175"/>
    </location>
</feature>
<dbReference type="InterPro" id="IPR030934">
    <property type="entry name" value="Intein_C"/>
</dbReference>
<dbReference type="NCBIfam" id="NF038135">
    <property type="entry name" value="rSAM_Rv2578c"/>
    <property type="match status" value="1"/>
</dbReference>
<dbReference type="SUPFAM" id="SSF51294">
    <property type="entry name" value="Hedgehog/intein (Hint) domain"/>
    <property type="match status" value="1"/>
</dbReference>
<keyword evidence="1" id="KW-0479">Metal-binding</keyword>
<dbReference type="SUPFAM" id="SSF102114">
    <property type="entry name" value="Radical SAM enzymes"/>
    <property type="match status" value="1"/>
</dbReference>
<dbReference type="PROSITE" id="PS50818">
    <property type="entry name" value="INTEIN_C_TER"/>
    <property type="match status" value="1"/>
</dbReference>
<dbReference type="PANTHER" id="PTHR43432:SF3">
    <property type="entry name" value="SLR0285 PROTEIN"/>
    <property type="match status" value="1"/>
</dbReference>
<evidence type="ECO:0000256" key="3">
    <source>
        <dbReference type="ARBA" id="ARBA00023014"/>
    </source>
</evidence>
<dbReference type="InterPro" id="IPR058240">
    <property type="entry name" value="rSAM_sf"/>
</dbReference>
<dbReference type="GO" id="GO:0051536">
    <property type="term" value="F:iron-sulfur cluster binding"/>
    <property type="evidence" value="ECO:0007669"/>
    <property type="project" value="UniProtKB-KW"/>
</dbReference>
<dbReference type="InterPro" id="IPR006141">
    <property type="entry name" value="Intein_N"/>
</dbReference>
<dbReference type="InterPro" id="IPR003587">
    <property type="entry name" value="Hint_dom_N"/>
</dbReference>
<protein>
    <submittedName>
        <fullName evidence="5">Rv2578c family radical SAM protein</fullName>
    </submittedName>
</protein>
<evidence type="ECO:0000313" key="5">
    <source>
        <dbReference type="EMBL" id="MBD8077896.1"/>
    </source>
</evidence>
<dbReference type="NCBIfam" id="TIGR01445">
    <property type="entry name" value="intein_Nterm"/>
    <property type="match status" value="1"/>
</dbReference>
<dbReference type="AlphaFoldDB" id="A0A927G6K6"/>
<dbReference type="CDD" id="cd00081">
    <property type="entry name" value="Hint"/>
    <property type="match status" value="1"/>
</dbReference>
<evidence type="ECO:0000256" key="2">
    <source>
        <dbReference type="ARBA" id="ARBA00023004"/>
    </source>
</evidence>
<dbReference type="GO" id="GO:0046872">
    <property type="term" value="F:metal ion binding"/>
    <property type="evidence" value="ECO:0007669"/>
    <property type="project" value="UniProtKB-KW"/>
</dbReference>
<dbReference type="PROSITE" id="PS50817">
    <property type="entry name" value="INTEIN_N_TER"/>
    <property type="match status" value="1"/>
</dbReference>
<keyword evidence="2" id="KW-0408">Iron</keyword>
<evidence type="ECO:0000259" key="4">
    <source>
        <dbReference type="SMART" id="SM00306"/>
    </source>
</evidence>
<sequence length="565" mass="60634">MRWDGQAIGADDGALPGLERVGLVRSVRTPEFAGITFHEVTAKSALSKVPAMSRMPFRWTVNPYRGCSHACTYCLAPTTPVLMADGTHRPIGDLRAGDEIIGTESHGHYRRYVRTYVLDRWETRKRAYRVTLADGTRIVASADHRFLTERGWRHVVGGAGRRAHLALGDRVVGPGRRGLRELAGSTGGAADSARLLGQAVTGGDGLRVEALEALGGVDDLVGLVDITTGTRDFVADGVVSHNCFARPTHEYLDLDPGEDFDREVVVKVNVDDVLRAELSKRSWVHEPVALGTNTDPYQRAEGRYRLMPGIIGALAESRTPVSILTKGTLLRRDLPLLTDASSRVEVGIGVSLALLDPGLQASVEPGTPTPRARLDLIRAVRDAGLPCGVMVAPVLPWLTDSTRALTELLDAVQDAGATGVTVLPLHLKPGTREWFMTWLGREHPHLVAGYDRVYGRGTYASTAYRSWLWDRVRPMLEARGFAVPGHRGPVGVEGRFPGVEGRFRSGEPGGLGGRTPGTLPVDGVYPEGSLARGRHDAPGRGALAGMPVDGGGLDVAGAGAEQVLF</sequence>
<dbReference type="EMBL" id="JACYHB010000001">
    <property type="protein sequence ID" value="MBD8077896.1"/>
    <property type="molecule type" value="Genomic_DNA"/>
</dbReference>
<dbReference type="Proteomes" id="UP000610846">
    <property type="component" value="Unassembled WGS sequence"/>
</dbReference>
<dbReference type="PANTHER" id="PTHR43432">
    <property type="entry name" value="SLR0285 PROTEIN"/>
    <property type="match status" value="1"/>
</dbReference>
<accession>A0A927G6K6</accession>
<organism evidence="5 6">
    <name type="scientific">Cellulosimicrobium arenosum</name>
    <dbReference type="NCBI Taxonomy" id="2708133"/>
    <lineage>
        <taxon>Bacteria</taxon>
        <taxon>Bacillati</taxon>
        <taxon>Actinomycetota</taxon>
        <taxon>Actinomycetes</taxon>
        <taxon>Micrococcales</taxon>
        <taxon>Promicromonosporaceae</taxon>
        <taxon>Cellulosimicrobium</taxon>
    </lineage>
</organism>
<dbReference type="Gene3D" id="2.170.16.10">
    <property type="entry name" value="Hedgehog/Intein (Hint) domain"/>
    <property type="match status" value="1"/>
</dbReference>
<dbReference type="SMART" id="SM00306">
    <property type="entry name" value="HintN"/>
    <property type="match status" value="1"/>
</dbReference>
<proteinExistence type="predicted"/>
<reference evidence="5" key="1">
    <citation type="journal article" date="2018" name="Curr. Microbiol.">
        <title>Cellulosimicrobium arenosum sp. nov., Isolated from Marine Sediment Sand.</title>
        <authorList>
            <person name="Oh M."/>
            <person name="Kim J.H."/>
            <person name="Yoon J.H."/>
            <person name="Schumann P."/>
            <person name="Kim W."/>
        </authorList>
    </citation>
    <scope>NUCLEOTIDE SEQUENCE</scope>
    <source>
        <strain evidence="5">KCTC 49039</strain>
    </source>
</reference>
<dbReference type="GO" id="GO:0016539">
    <property type="term" value="P:intein-mediated protein splicing"/>
    <property type="evidence" value="ECO:0007669"/>
    <property type="project" value="InterPro"/>
</dbReference>
<name>A0A927G6K6_9MICO</name>
<reference evidence="5" key="2">
    <citation type="submission" date="2020-09" db="EMBL/GenBank/DDBJ databases">
        <authorList>
            <person name="Yu Y."/>
        </authorList>
    </citation>
    <scope>NUCLEOTIDE SEQUENCE</scope>
    <source>
        <strain evidence="5">KCTC 49039</strain>
    </source>
</reference>
<dbReference type="Gene3D" id="3.80.30.30">
    <property type="match status" value="1"/>
</dbReference>